<dbReference type="Proteomes" id="UP001346869">
    <property type="component" value="Unassembled WGS sequence"/>
</dbReference>
<name>A0AAN8ATI7_ELEMC</name>
<sequence length="101" mass="11072">METEASHMLEAALEQMDDIIAGSRAAAVEFSNSMYEQDLPVSGTPLQLLQLAEELKLALELQQNQDERDSLRAQLPAETAQLLIDWLQSGTVSTSQGNTLI</sequence>
<evidence type="ECO:0000313" key="1">
    <source>
        <dbReference type="EMBL" id="KAK5868109.1"/>
    </source>
</evidence>
<reference evidence="1 2" key="1">
    <citation type="journal article" date="2023" name="Genes (Basel)">
        <title>Chromosome-Level Genome Assembly and Circadian Gene Repertoire of the Patagonia Blennie Eleginops maclovinus-The Closest Ancestral Proxy of Antarctic Cryonotothenioids.</title>
        <authorList>
            <person name="Cheng C.C."/>
            <person name="Rivera-Colon A.G."/>
            <person name="Minhas B.F."/>
            <person name="Wilson L."/>
            <person name="Rayamajhi N."/>
            <person name="Vargas-Chacoff L."/>
            <person name="Catchen J.M."/>
        </authorList>
    </citation>
    <scope>NUCLEOTIDE SEQUENCE [LARGE SCALE GENOMIC DNA]</scope>
    <source>
        <strain evidence="1">JMC-PN-2008</strain>
    </source>
</reference>
<gene>
    <name evidence="1" type="ORF">PBY51_012549</name>
</gene>
<evidence type="ECO:0000313" key="2">
    <source>
        <dbReference type="Proteomes" id="UP001346869"/>
    </source>
</evidence>
<accession>A0AAN8ATI7</accession>
<keyword evidence="2" id="KW-1185">Reference proteome</keyword>
<protein>
    <submittedName>
        <fullName evidence="1">Uncharacterized protein</fullName>
    </submittedName>
</protein>
<organism evidence="1 2">
    <name type="scientific">Eleginops maclovinus</name>
    <name type="common">Patagonian blennie</name>
    <name type="synonym">Eleginus maclovinus</name>
    <dbReference type="NCBI Taxonomy" id="56733"/>
    <lineage>
        <taxon>Eukaryota</taxon>
        <taxon>Metazoa</taxon>
        <taxon>Chordata</taxon>
        <taxon>Craniata</taxon>
        <taxon>Vertebrata</taxon>
        <taxon>Euteleostomi</taxon>
        <taxon>Actinopterygii</taxon>
        <taxon>Neopterygii</taxon>
        <taxon>Teleostei</taxon>
        <taxon>Neoteleostei</taxon>
        <taxon>Acanthomorphata</taxon>
        <taxon>Eupercaria</taxon>
        <taxon>Perciformes</taxon>
        <taxon>Notothenioidei</taxon>
        <taxon>Eleginopidae</taxon>
        <taxon>Eleginops</taxon>
    </lineage>
</organism>
<dbReference type="EMBL" id="JAUZQC010000008">
    <property type="protein sequence ID" value="KAK5868109.1"/>
    <property type="molecule type" value="Genomic_DNA"/>
</dbReference>
<reference evidence="1 2" key="2">
    <citation type="journal article" date="2023" name="Mol. Biol. Evol.">
        <title>Genomics of Secondarily Temperate Adaptation in the Only Non-Antarctic Icefish.</title>
        <authorList>
            <person name="Rivera-Colon A.G."/>
            <person name="Rayamajhi N."/>
            <person name="Minhas B.F."/>
            <person name="Madrigal G."/>
            <person name="Bilyk K.T."/>
            <person name="Yoon V."/>
            <person name="Hune M."/>
            <person name="Gregory S."/>
            <person name="Cheng C.H.C."/>
            <person name="Catchen J.M."/>
        </authorList>
    </citation>
    <scope>NUCLEOTIDE SEQUENCE [LARGE SCALE GENOMIC DNA]</scope>
    <source>
        <strain evidence="1">JMC-PN-2008</strain>
    </source>
</reference>
<dbReference type="AlphaFoldDB" id="A0AAN8ATI7"/>
<comment type="caution">
    <text evidence="1">The sequence shown here is derived from an EMBL/GenBank/DDBJ whole genome shotgun (WGS) entry which is preliminary data.</text>
</comment>
<proteinExistence type="predicted"/>